<protein>
    <submittedName>
        <fullName evidence="3">SDR family NAD(P)-dependent oxidoreductase</fullName>
    </submittedName>
</protein>
<sequence length="229" mass="24956">MKTIMITGATGNMGQAVVKKFVQEGYFVIGTVIPNDTTPINFPADKFEKVVVDLGDEEASGKFIDTVISKYKSVDAAVLTVGGFAMGSIVDTKTSDIEKQYKLNFETAYNVARPVFIQMLKQNSGRIFIIGSKPGLDARNGKGMVAYGLAKSLIFRLAELMNAEAKGKNVVTSVVVPSTIDTPPNRKAMPEAHFDNWVKPEAIADVIYWHCTDEAAALREPVLKVYNNA</sequence>
<dbReference type="PANTHER" id="PTHR43669:SF8">
    <property type="entry name" value="SHORT-CHAIN TYPE DEHYDROGENASE_REDUCTASE-RELATED"/>
    <property type="match status" value="1"/>
</dbReference>
<evidence type="ECO:0000256" key="2">
    <source>
        <dbReference type="ARBA" id="ARBA00023002"/>
    </source>
</evidence>
<proteinExistence type="inferred from homology"/>
<dbReference type="PANTHER" id="PTHR43669">
    <property type="entry name" value="5-KETO-D-GLUCONATE 5-REDUCTASE"/>
    <property type="match status" value="1"/>
</dbReference>
<dbReference type="GO" id="GO:0016491">
    <property type="term" value="F:oxidoreductase activity"/>
    <property type="evidence" value="ECO:0007669"/>
    <property type="project" value="UniProtKB-KW"/>
</dbReference>
<dbReference type="AlphaFoldDB" id="A0A5J5IFL3"/>
<evidence type="ECO:0000256" key="1">
    <source>
        <dbReference type="ARBA" id="ARBA00006484"/>
    </source>
</evidence>
<comment type="similarity">
    <text evidence="1">Belongs to the short-chain dehydrogenases/reductases (SDR) family.</text>
</comment>
<gene>
    <name evidence="3" type="ORF">FW778_09680</name>
</gene>
<comment type="caution">
    <text evidence="3">The sequence shown here is derived from an EMBL/GenBank/DDBJ whole genome shotgun (WGS) entry which is preliminary data.</text>
</comment>
<dbReference type="InterPro" id="IPR036291">
    <property type="entry name" value="NAD(P)-bd_dom_sf"/>
</dbReference>
<dbReference type="EMBL" id="VYQF01000002">
    <property type="protein sequence ID" value="KAA9039100.1"/>
    <property type="molecule type" value="Genomic_DNA"/>
</dbReference>
<organism evidence="3 4">
    <name type="scientific">Ginsengibacter hankyongi</name>
    <dbReference type="NCBI Taxonomy" id="2607284"/>
    <lineage>
        <taxon>Bacteria</taxon>
        <taxon>Pseudomonadati</taxon>
        <taxon>Bacteroidota</taxon>
        <taxon>Chitinophagia</taxon>
        <taxon>Chitinophagales</taxon>
        <taxon>Chitinophagaceae</taxon>
        <taxon>Ginsengibacter</taxon>
    </lineage>
</organism>
<dbReference type="PRINTS" id="PR00081">
    <property type="entry name" value="GDHRDH"/>
</dbReference>
<keyword evidence="2" id="KW-0560">Oxidoreductase</keyword>
<dbReference type="SUPFAM" id="SSF51735">
    <property type="entry name" value="NAD(P)-binding Rossmann-fold domains"/>
    <property type="match status" value="1"/>
</dbReference>
<reference evidence="3 4" key="1">
    <citation type="submission" date="2019-09" db="EMBL/GenBank/DDBJ databases">
        <title>Draft genome sequence of Ginsengibacter sp. BR5-29.</title>
        <authorList>
            <person name="Im W.-T."/>
        </authorList>
    </citation>
    <scope>NUCLEOTIDE SEQUENCE [LARGE SCALE GENOMIC DNA]</scope>
    <source>
        <strain evidence="3 4">BR5-29</strain>
    </source>
</reference>
<dbReference type="Proteomes" id="UP000326903">
    <property type="component" value="Unassembled WGS sequence"/>
</dbReference>
<dbReference type="InterPro" id="IPR002347">
    <property type="entry name" value="SDR_fam"/>
</dbReference>
<dbReference type="Gene3D" id="3.40.50.720">
    <property type="entry name" value="NAD(P)-binding Rossmann-like Domain"/>
    <property type="match status" value="1"/>
</dbReference>
<evidence type="ECO:0000313" key="3">
    <source>
        <dbReference type="EMBL" id="KAA9039100.1"/>
    </source>
</evidence>
<dbReference type="RefSeq" id="WP_150414489.1">
    <property type="nucleotide sequence ID" value="NZ_VYQF01000002.1"/>
</dbReference>
<evidence type="ECO:0000313" key="4">
    <source>
        <dbReference type="Proteomes" id="UP000326903"/>
    </source>
</evidence>
<accession>A0A5J5IFL3</accession>
<keyword evidence="4" id="KW-1185">Reference proteome</keyword>
<dbReference type="Pfam" id="PF00106">
    <property type="entry name" value="adh_short"/>
    <property type="match status" value="1"/>
</dbReference>
<name>A0A5J5IFL3_9BACT</name>